<sequence>MMNLLGILAALAVTLLLWLVAPLLMAPLILAVAALSGIRLPRRHRGGGTAPHLSRRTDVHLVEAEHPHRVLVRAA</sequence>
<name>A0ABW4RY84_9ACTN</name>
<gene>
    <name evidence="1" type="ORF">ACFSCS_12870</name>
</gene>
<evidence type="ECO:0000313" key="2">
    <source>
        <dbReference type="Proteomes" id="UP001597326"/>
    </source>
</evidence>
<organism evidence="1 2">
    <name type="scientific">Luteococcus peritonei</name>
    <dbReference type="NCBI Taxonomy" id="88874"/>
    <lineage>
        <taxon>Bacteria</taxon>
        <taxon>Bacillati</taxon>
        <taxon>Actinomycetota</taxon>
        <taxon>Actinomycetes</taxon>
        <taxon>Propionibacteriales</taxon>
        <taxon>Propionibacteriaceae</taxon>
        <taxon>Luteococcus</taxon>
    </lineage>
</organism>
<reference evidence="2" key="1">
    <citation type="journal article" date="2019" name="Int. J. Syst. Evol. Microbiol.">
        <title>The Global Catalogue of Microorganisms (GCM) 10K type strain sequencing project: providing services to taxonomists for standard genome sequencing and annotation.</title>
        <authorList>
            <consortium name="The Broad Institute Genomics Platform"/>
            <consortium name="The Broad Institute Genome Sequencing Center for Infectious Disease"/>
            <person name="Wu L."/>
            <person name="Ma J."/>
        </authorList>
    </citation>
    <scope>NUCLEOTIDE SEQUENCE [LARGE SCALE GENOMIC DNA]</scope>
    <source>
        <strain evidence="2">CAIM 431</strain>
    </source>
</reference>
<dbReference type="Proteomes" id="UP001597326">
    <property type="component" value="Unassembled WGS sequence"/>
</dbReference>
<keyword evidence="2" id="KW-1185">Reference proteome</keyword>
<proteinExistence type="predicted"/>
<dbReference type="RefSeq" id="WP_343874231.1">
    <property type="nucleotide sequence ID" value="NZ_BAAAIX010000026.1"/>
</dbReference>
<protein>
    <submittedName>
        <fullName evidence="1">Uncharacterized protein</fullName>
    </submittedName>
</protein>
<accession>A0ABW4RY84</accession>
<dbReference type="EMBL" id="JBHUFZ010000028">
    <property type="protein sequence ID" value="MFD1891065.1"/>
    <property type="molecule type" value="Genomic_DNA"/>
</dbReference>
<comment type="caution">
    <text evidence="1">The sequence shown here is derived from an EMBL/GenBank/DDBJ whole genome shotgun (WGS) entry which is preliminary data.</text>
</comment>
<evidence type="ECO:0000313" key="1">
    <source>
        <dbReference type="EMBL" id="MFD1891065.1"/>
    </source>
</evidence>